<feature type="domain" description="Peptidase M16 C-terminal" evidence="4">
    <location>
        <begin position="169"/>
        <end position="337"/>
    </location>
</feature>
<dbReference type="EMBL" id="LCHU01000005">
    <property type="protein sequence ID" value="KKT41709.1"/>
    <property type="molecule type" value="Genomic_DNA"/>
</dbReference>
<evidence type="ECO:0000313" key="5">
    <source>
        <dbReference type="EMBL" id="KKT41709.1"/>
    </source>
</evidence>
<sequence>MYKLKKLSSGLKILSVPMKNTGAFTLLVLVGTGSKYETKKINGISHFLEHMFFKGTADRPSPGQVHRELDSVGAQHNAFTSKEITGYWVKAAKENFDIGLDIVSDILTKPLLSEEEIEKEKGVVIQEIRMRNDDPMSRVGYIFEKLLWGDQPAGWEIAGDEATIMTFRQKDFLEYFSSQYVAKNSVVVIAGNYPFGAEKKIERAFASLKKGSPNCMGNIKEIQASLGIASEKKENEAANLILGFKGFDMYSPKRHALDMLGVILGGNSSSRLVFEVREKLGLAYYIGAGSTLYTDSGYFEIFAGVPHDKVEKVLEVVIGEIKKIKNDGVTKEELKKAGDFLRGTAKISLENSSSLASFFAEQIIFKKPILTPEANLKKLEKVTAGEIKKIANEIFTSARANLALVGAEQDRERLTKLLNKV</sequence>
<dbReference type="Pfam" id="PF05193">
    <property type="entry name" value="Peptidase_M16_C"/>
    <property type="match status" value="1"/>
</dbReference>
<organism evidence="5 6">
    <name type="scientific">Candidatus Giovannonibacteria bacterium GW2011_GWA2_44_13b</name>
    <dbReference type="NCBI Taxonomy" id="1618647"/>
    <lineage>
        <taxon>Bacteria</taxon>
        <taxon>Candidatus Giovannoniibacteriota</taxon>
    </lineage>
</organism>
<dbReference type="PATRIC" id="fig|1618647.3.peg.301"/>
<dbReference type="GO" id="GO:0004222">
    <property type="term" value="F:metalloendopeptidase activity"/>
    <property type="evidence" value="ECO:0007669"/>
    <property type="project" value="InterPro"/>
</dbReference>
<evidence type="ECO:0000256" key="2">
    <source>
        <dbReference type="RuleBase" id="RU004447"/>
    </source>
</evidence>
<evidence type="ECO:0000259" key="3">
    <source>
        <dbReference type="Pfam" id="PF00675"/>
    </source>
</evidence>
<evidence type="ECO:0000259" key="4">
    <source>
        <dbReference type="Pfam" id="PF05193"/>
    </source>
</evidence>
<protein>
    <submittedName>
        <fullName evidence="5">Peptidase M16 domain protein</fullName>
    </submittedName>
</protein>
<dbReference type="STRING" id="1618647.UW30_C0005G0023"/>
<dbReference type="InterPro" id="IPR007863">
    <property type="entry name" value="Peptidase_M16_C"/>
</dbReference>
<dbReference type="InterPro" id="IPR011249">
    <property type="entry name" value="Metalloenz_LuxS/M16"/>
</dbReference>
<evidence type="ECO:0000313" key="6">
    <source>
        <dbReference type="Proteomes" id="UP000034736"/>
    </source>
</evidence>
<dbReference type="GO" id="GO:0046872">
    <property type="term" value="F:metal ion binding"/>
    <property type="evidence" value="ECO:0007669"/>
    <property type="project" value="InterPro"/>
</dbReference>
<comment type="caution">
    <text evidence="5">The sequence shown here is derived from an EMBL/GenBank/DDBJ whole genome shotgun (WGS) entry which is preliminary data.</text>
</comment>
<name>A0A0G1K1P7_9BACT</name>
<evidence type="ECO:0000256" key="1">
    <source>
        <dbReference type="ARBA" id="ARBA00007261"/>
    </source>
</evidence>
<comment type="similarity">
    <text evidence="1 2">Belongs to the peptidase M16 family.</text>
</comment>
<dbReference type="Proteomes" id="UP000034736">
    <property type="component" value="Unassembled WGS sequence"/>
</dbReference>
<dbReference type="PANTHER" id="PTHR11851:SF49">
    <property type="entry name" value="MITOCHONDRIAL-PROCESSING PEPTIDASE SUBUNIT ALPHA"/>
    <property type="match status" value="1"/>
</dbReference>
<dbReference type="PROSITE" id="PS00143">
    <property type="entry name" value="INSULINASE"/>
    <property type="match status" value="1"/>
</dbReference>
<dbReference type="GO" id="GO:0006508">
    <property type="term" value="P:proteolysis"/>
    <property type="evidence" value="ECO:0007669"/>
    <property type="project" value="InterPro"/>
</dbReference>
<dbReference type="InterPro" id="IPR011765">
    <property type="entry name" value="Pept_M16_N"/>
</dbReference>
<gene>
    <name evidence="5" type="ORF">UW30_C0005G0023</name>
</gene>
<dbReference type="Gene3D" id="3.30.830.10">
    <property type="entry name" value="Metalloenzyme, LuxS/M16 peptidase-like"/>
    <property type="match status" value="2"/>
</dbReference>
<accession>A0A0G1K1P7</accession>
<dbReference type="SUPFAM" id="SSF63411">
    <property type="entry name" value="LuxS/MPP-like metallohydrolase"/>
    <property type="match status" value="2"/>
</dbReference>
<dbReference type="AlphaFoldDB" id="A0A0G1K1P7"/>
<dbReference type="PANTHER" id="PTHR11851">
    <property type="entry name" value="METALLOPROTEASE"/>
    <property type="match status" value="1"/>
</dbReference>
<proteinExistence type="inferred from homology"/>
<dbReference type="InterPro" id="IPR050361">
    <property type="entry name" value="MPP/UQCRC_Complex"/>
</dbReference>
<reference evidence="5 6" key="1">
    <citation type="journal article" date="2015" name="Nature">
        <title>rRNA introns, odd ribosomes, and small enigmatic genomes across a large radiation of phyla.</title>
        <authorList>
            <person name="Brown C.T."/>
            <person name="Hug L.A."/>
            <person name="Thomas B.C."/>
            <person name="Sharon I."/>
            <person name="Castelle C.J."/>
            <person name="Singh A."/>
            <person name="Wilkins M.J."/>
            <person name="Williams K.H."/>
            <person name="Banfield J.F."/>
        </authorList>
    </citation>
    <scope>NUCLEOTIDE SEQUENCE [LARGE SCALE GENOMIC DNA]</scope>
</reference>
<dbReference type="Pfam" id="PF00675">
    <property type="entry name" value="Peptidase_M16"/>
    <property type="match status" value="1"/>
</dbReference>
<dbReference type="InterPro" id="IPR001431">
    <property type="entry name" value="Pept_M16_Zn_BS"/>
</dbReference>
<feature type="domain" description="Peptidase M16 N-terminal" evidence="3">
    <location>
        <begin position="20"/>
        <end position="139"/>
    </location>
</feature>